<protein>
    <recommendedName>
        <fullName evidence="5">Mannose-6-phosphate isomerase</fullName>
    </recommendedName>
</protein>
<gene>
    <name evidence="3" type="ORF">BACCIP111895_01790</name>
</gene>
<name>A0ABM9EPT1_9BACI</name>
<evidence type="ECO:0008006" key="5">
    <source>
        <dbReference type="Google" id="ProtNLM"/>
    </source>
</evidence>
<dbReference type="CDD" id="cd07010">
    <property type="entry name" value="cupin_PMI_type_I_N_bac"/>
    <property type="match status" value="1"/>
</dbReference>
<reference evidence="3" key="1">
    <citation type="submission" date="2022-04" db="EMBL/GenBank/DDBJ databases">
        <authorList>
            <person name="Criscuolo A."/>
        </authorList>
    </citation>
    <scope>NUCLEOTIDE SEQUENCE</scope>
    <source>
        <strain evidence="3">CIP111895</strain>
    </source>
</reference>
<dbReference type="Gene3D" id="2.60.120.10">
    <property type="entry name" value="Jelly Rolls"/>
    <property type="match status" value="1"/>
</dbReference>
<proteinExistence type="predicted"/>
<dbReference type="PIRSF" id="PIRSF026713">
    <property type="entry name" value="PMI_Firm_long_prd"/>
    <property type="match status" value="1"/>
</dbReference>
<evidence type="ECO:0000313" key="3">
    <source>
        <dbReference type="EMBL" id="CAH2714618.1"/>
    </source>
</evidence>
<dbReference type="InterPro" id="IPR016847">
    <property type="entry name" value="Man6P_Isoase_Firm_lng_prd"/>
</dbReference>
<dbReference type="InterPro" id="IPR011051">
    <property type="entry name" value="RmlC_Cupin_sf"/>
</dbReference>
<dbReference type="InterPro" id="IPR014710">
    <property type="entry name" value="RmlC-like_jellyroll"/>
</dbReference>
<evidence type="ECO:0000256" key="1">
    <source>
        <dbReference type="ARBA" id="ARBA00022723"/>
    </source>
</evidence>
<comment type="caution">
    <text evidence="3">The sequence shown here is derived from an EMBL/GenBank/DDBJ whole genome shotgun (WGS) entry which is preliminary data.</text>
</comment>
<sequence>MSKYNKSPEIVVNNHDHDAWKGYDEIVSTLYYKLKTISGKKILVIDCYPGVIYSEILQELIRPLNPELLIHSDDLAFSGEHITKMIERNLTDDRVFGVLSSRTMDEFFDEEKVREAKEKIENLQSGLVIIYGVGASLIEQPDLLIYADLARWEIQQRYRTKSIGNWKMENFEEDVLKKYKRGYFVEWRVADRHKKGLYHQIDFLLDTNEKNNPKMITGKAFLDGLHQAVKRPFRLVPYFDPGVWGGQWMKEKFDLERSEKNFAWSFDGVPEENSLYLKYGEVRVEIPSTNLIFNHPVELLGDRVHARFGTEFPIRFDFLDTMGGQNLSLQVHPLTEYIQEKFGMHYTQDESYYILDKEGDAVVYLGVKEDISPDEMIEDLRKAEKGLISFPDEKYINVFPAKKHDHFLIPAGTIHCSGENTMVLEISATPYIFTFKLWDWDRLGLDGLPRPVHIDHGEKAIQWDRNTAWVKDNLINRFERIAEGDGWVEERTGLHEREFIETRRHWFSTKVTHETHGSVNVLNLVEGEEAIIESPTGEFEPFIVHYAETFIIPECIKEYSIRPYGESEGKLLATIKAFVRV</sequence>
<dbReference type="RefSeq" id="WP_248734931.1">
    <property type="nucleotide sequence ID" value="NZ_CALBWS010000008.1"/>
</dbReference>
<evidence type="ECO:0000256" key="2">
    <source>
        <dbReference type="ARBA" id="ARBA00022833"/>
    </source>
</evidence>
<dbReference type="InterPro" id="IPR051804">
    <property type="entry name" value="Carb_Metab_Reg_Kinase/Isom"/>
</dbReference>
<dbReference type="PANTHER" id="PTHR42742">
    <property type="entry name" value="TRANSCRIPTIONAL REPRESSOR MPRA"/>
    <property type="match status" value="1"/>
</dbReference>
<dbReference type="PANTHER" id="PTHR42742:SF3">
    <property type="entry name" value="FRUCTOKINASE"/>
    <property type="match status" value="1"/>
</dbReference>
<accession>A0ABM9EPT1</accession>
<organism evidence="3 4">
    <name type="scientific">Neobacillus rhizosphaerae</name>
    <dbReference type="NCBI Taxonomy" id="2880965"/>
    <lineage>
        <taxon>Bacteria</taxon>
        <taxon>Bacillati</taxon>
        <taxon>Bacillota</taxon>
        <taxon>Bacilli</taxon>
        <taxon>Bacillales</taxon>
        <taxon>Bacillaceae</taxon>
        <taxon>Neobacillus</taxon>
    </lineage>
</organism>
<keyword evidence="1" id="KW-0479">Metal-binding</keyword>
<dbReference type="SUPFAM" id="SSF51182">
    <property type="entry name" value="RmlC-like cupins"/>
    <property type="match status" value="1"/>
</dbReference>
<keyword evidence="2" id="KW-0862">Zinc</keyword>
<evidence type="ECO:0000313" key="4">
    <source>
        <dbReference type="Proteomes" id="UP000838308"/>
    </source>
</evidence>
<dbReference type="Proteomes" id="UP000838308">
    <property type="component" value="Unassembled WGS sequence"/>
</dbReference>
<dbReference type="EMBL" id="CALBWS010000008">
    <property type="protein sequence ID" value="CAH2714618.1"/>
    <property type="molecule type" value="Genomic_DNA"/>
</dbReference>
<keyword evidence="4" id="KW-1185">Reference proteome</keyword>